<feature type="signal peptide" evidence="1">
    <location>
        <begin position="1"/>
        <end position="23"/>
    </location>
</feature>
<feature type="chain" id="PRO_5002004809" evidence="1">
    <location>
        <begin position="24"/>
        <end position="132"/>
    </location>
</feature>
<organism evidence="2 3">
    <name type="scientific">Legionella norrlandica</name>
    <dbReference type="NCBI Taxonomy" id="1498499"/>
    <lineage>
        <taxon>Bacteria</taxon>
        <taxon>Pseudomonadati</taxon>
        <taxon>Pseudomonadota</taxon>
        <taxon>Gammaproteobacteria</taxon>
        <taxon>Legionellales</taxon>
        <taxon>Legionellaceae</taxon>
        <taxon>Legionella</taxon>
    </lineage>
</organism>
<dbReference type="Pfam" id="PF11393">
    <property type="entry name" value="T4BSS_DotI_IcmL"/>
    <property type="match status" value="1"/>
</dbReference>
<keyword evidence="1" id="KW-0732">Signal</keyword>
<protein>
    <submittedName>
        <fullName evidence="2">Uncharacterized protein</fullName>
    </submittedName>
</protein>
<feature type="non-terminal residue" evidence="2">
    <location>
        <position position="132"/>
    </location>
</feature>
<keyword evidence="3" id="KW-1185">Reference proteome</keyword>
<name>A0A0A2STF0_9GAMM</name>
<dbReference type="RefSeq" id="WP_035890098.1">
    <property type="nucleotide sequence ID" value="NZ_JNCF01000029.1"/>
</dbReference>
<gene>
    <name evidence="2" type="ORF">EP47_12790</name>
</gene>
<evidence type="ECO:0000313" key="3">
    <source>
        <dbReference type="Proteomes" id="UP000054422"/>
    </source>
</evidence>
<dbReference type="EMBL" id="JNCF01000029">
    <property type="protein sequence ID" value="KGP63001.1"/>
    <property type="molecule type" value="Genomic_DNA"/>
</dbReference>
<accession>A0A0A2STF0</accession>
<dbReference type="Proteomes" id="UP000054422">
    <property type="component" value="Unassembled WGS sequence"/>
</dbReference>
<evidence type="ECO:0000256" key="1">
    <source>
        <dbReference type="SAM" id="SignalP"/>
    </source>
</evidence>
<dbReference type="AlphaFoldDB" id="A0A0A2STF0"/>
<sequence length="132" mass="15012">MKFLIKNAILILIMLHFSPILHADENPRVIQWAQQTLINTLSVDYNTKPDDFANISKHYSYNAWQGITQFLGGYMKTIKENQLDLHPVLQGDAQISSTGIFSGISYWVIEQSVAIKELDITLSFTLTILARN</sequence>
<evidence type="ECO:0000313" key="2">
    <source>
        <dbReference type="EMBL" id="KGP63001.1"/>
    </source>
</evidence>
<dbReference type="InterPro" id="IPR021055">
    <property type="entry name" value="T4BSS_IcmL/DotI"/>
</dbReference>
<reference evidence="2 3" key="1">
    <citation type="submission" date="2014-05" db="EMBL/GenBank/DDBJ databases">
        <authorList>
            <person name="Rizzardi K."/>
            <person name="Winiecka-Krusnell J."/>
            <person name="Ramliden M."/>
            <person name="Alm E."/>
            <person name="Andersson S."/>
            <person name="Byfors S."/>
        </authorList>
    </citation>
    <scope>NUCLEOTIDE SEQUENCE [LARGE SCALE GENOMIC DNA]</scope>
    <source>
        <strain evidence="2 3">LEGN</strain>
    </source>
</reference>
<proteinExistence type="predicted"/>
<dbReference type="OrthoDB" id="5638127at2"/>
<comment type="caution">
    <text evidence="2">The sequence shown here is derived from an EMBL/GenBank/DDBJ whole genome shotgun (WGS) entry which is preliminary data.</text>
</comment>